<dbReference type="InterPro" id="IPR041380">
    <property type="entry name" value="Acetyltransf_17"/>
</dbReference>
<dbReference type="NCBIfam" id="NF002367">
    <property type="entry name" value="PRK01346.1-4"/>
    <property type="match status" value="1"/>
</dbReference>
<reference evidence="6 7" key="1">
    <citation type="submission" date="2020-07" db="EMBL/GenBank/DDBJ databases">
        <title>Sequencing the genomes of 1000 actinobacteria strains.</title>
        <authorList>
            <person name="Klenk H.-P."/>
        </authorList>
    </citation>
    <scope>NUCLEOTIDE SEQUENCE [LARGE SCALE GENOMIC DNA]</scope>
    <source>
        <strain evidence="6 7">DSM 44065</strain>
    </source>
</reference>
<keyword evidence="7" id="KW-1185">Reference proteome</keyword>
<dbReference type="InterPro" id="IPR016181">
    <property type="entry name" value="Acyl_CoA_acyltransferase"/>
</dbReference>
<dbReference type="EMBL" id="JACCFJ010000001">
    <property type="protein sequence ID" value="NYI86140.1"/>
    <property type="molecule type" value="Genomic_DNA"/>
</dbReference>
<dbReference type="InterPro" id="IPR022902">
    <property type="entry name" value="NAcTrfase_Eis"/>
</dbReference>
<dbReference type="GO" id="GO:0034069">
    <property type="term" value="F:aminoglycoside N-acetyltransferase activity"/>
    <property type="evidence" value="ECO:0007669"/>
    <property type="project" value="TreeGrafter"/>
</dbReference>
<feature type="binding site" evidence="4">
    <location>
        <begin position="82"/>
        <end position="84"/>
    </location>
    <ligand>
        <name>acetyl-CoA</name>
        <dbReference type="ChEBI" id="CHEBI:57288"/>
    </ligand>
</feature>
<keyword evidence="2 4" id="KW-0808">Transferase</keyword>
<evidence type="ECO:0000313" key="7">
    <source>
        <dbReference type="Proteomes" id="UP000587002"/>
    </source>
</evidence>
<name>A0A853AU09_9PSEU</name>
<dbReference type="InterPro" id="IPR000182">
    <property type="entry name" value="GNAT_dom"/>
</dbReference>
<comment type="caution">
    <text evidence="6">The sequence shown here is derived from an EMBL/GenBank/DDBJ whole genome shotgun (WGS) entry which is preliminary data.</text>
</comment>
<keyword evidence="3 4" id="KW-0012">Acyltransferase</keyword>
<evidence type="ECO:0000256" key="2">
    <source>
        <dbReference type="ARBA" id="ARBA00022679"/>
    </source>
</evidence>
<dbReference type="SUPFAM" id="SSF55729">
    <property type="entry name" value="Acyl-CoA N-acyltransferases (Nat)"/>
    <property type="match status" value="1"/>
</dbReference>
<dbReference type="PANTHER" id="PTHR37817">
    <property type="entry name" value="N-ACETYLTRANSFERASE EIS"/>
    <property type="match status" value="1"/>
</dbReference>
<dbReference type="RefSeq" id="WP_179723952.1">
    <property type="nucleotide sequence ID" value="NZ_BAABFH010000001.1"/>
</dbReference>
<dbReference type="Gene3D" id="3.40.630.30">
    <property type="match status" value="2"/>
</dbReference>
<dbReference type="Pfam" id="PF17668">
    <property type="entry name" value="Acetyltransf_17"/>
    <property type="match status" value="1"/>
</dbReference>
<comment type="similarity">
    <text evidence="1 4">Belongs to the acetyltransferase Eis family.</text>
</comment>
<dbReference type="Gene3D" id="3.30.1050.10">
    <property type="entry name" value="SCP2 sterol-binding domain"/>
    <property type="match status" value="1"/>
</dbReference>
<feature type="active site" description="Proton acceptor; via carboxylate" evidence="4">
    <location>
        <position position="404"/>
    </location>
</feature>
<organism evidence="6 7">
    <name type="scientific">Saccharopolyspora hordei</name>
    <dbReference type="NCBI Taxonomy" id="1838"/>
    <lineage>
        <taxon>Bacteria</taxon>
        <taxon>Bacillati</taxon>
        <taxon>Actinomycetota</taxon>
        <taxon>Actinomycetes</taxon>
        <taxon>Pseudonocardiales</taxon>
        <taxon>Pseudonocardiaceae</taxon>
        <taxon>Saccharopolyspora</taxon>
    </lineage>
</organism>
<dbReference type="InterPro" id="IPR051554">
    <property type="entry name" value="Acetyltransferase_Eis"/>
</dbReference>
<evidence type="ECO:0000256" key="4">
    <source>
        <dbReference type="HAMAP-Rule" id="MF_01812"/>
    </source>
</evidence>
<feature type="binding site" evidence="4">
    <location>
        <begin position="118"/>
        <end position="119"/>
    </location>
    <ligand>
        <name>acetyl-CoA</name>
        <dbReference type="ChEBI" id="CHEBI:57288"/>
    </ligand>
</feature>
<dbReference type="Pfam" id="PF13530">
    <property type="entry name" value="SCP2_2"/>
    <property type="match status" value="1"/>
</dbReference>
<accession>A0A853AU09</accession>
<protein>
    <submittedName>
        <fullName evidence="6">Putative acetyltransferase</fullName>
    </submittedName>
</protein>
<comment type="subunit">
    <text evidence="4">Homohexamer; trimer of dimers.</text>
</comment>
<dbReference type="GO" id="GO:0030649">
    <property type="term" value="P:aminoglycoside antibiotic catabolic process"/>
    <property type="evidence" value="ECO:0007669"/>
    <property type="project" value="TreeGrafter"/>
</dbReference>
<dbReference type="AlphaFoldDB" id="A0A853AU09"/>
<evidence type="ECO:0000259" key="5">
    <source>
        <dbReference type="PROSITE" id="PS51186"/>
    </source>
</evidence>
<sequence>MGQLSTRTLRSDEYGAFFDVFAAAFLDDALDTARDAYRGAFDPELTHGVFDGDELIGVAGRLELEITVPGPVPCPVAAVTAVGVKPGHRRRGVLTALMRDQLDAMHDDSTPIAALYSSEAGIYGRFGYGLATLESHLVLPRGAPFLSTVEIDDRPVRELDREQALEVVRARYPAVARTRTGWLSRTDGSWQARVLDGPNARGGLGAPRFAVHPDGYAIYRPKQEWTDRGPEHQLDVAELVAATPQAYAALWRYLLDLDLVGSVRWRKAAVDEPVLDMLVDPRAVDRRVLDGLWLRLVDVDRALMSRRYASSVDVVLEVTDRFCPWNAGRWRLRTDGDGSATVTRTQHAGHLALDVTDLAAAFLGGSTLTGLARSGRVVEHEPGTLLATSRAFATDCAPHCPEPF</sequence>
<dbReference type="SUPFAM" id="SSF55718">
    <property type="entry name" value="SCP-like"/>
    <property type="match status" value="1"/>
</dbReference>
<dbReference type="HAMAP" id="MF_01812">
    <property type="entry name" value="Eis"/>
    <property type="match status" value="1"/>
</dbReference>
<dbReference type="InterPro" id="IPR025559">
    <property type="entry name" value="Eis_dom"/>
</dbReference>
<feature type="binding site" evidence="4">
    <location>
        <begin position="90"/>
        <end position="95"/>
    </location>
    <ligand>
        <name>acetyl-CoA</name>
        <dbReference type="ChEBI" id="CHEBI:57288"/>
    </ligand>
</feature>
<dbReference type="PANTHER" id="PTHR37817:SF1">
    <property type="entry name" value="N-ACETYLTRANSFERASE EIS"/>
    <property type="match status" value="1"/>
</dbReference>
<dbReference type="InterPro" id="IPR036527">
    <property type="entry name" value="SCP2_sterol-bd_dom_sf"/>
</dbReference>
<dbReference type="Proteomes" id="UP000587002">
    <property type="component" value="Unassembled WGS sequence"/>
</dbReference>
<proteinExistence type="inferred from homology"/>
<evidence type="ECO:0000313" key="6">
    <source>
        <dbReference type="EMBL" id="NYI86140.1"/>
    </source>
</evidence>
<evidence type="ECO:0000256" key="1">
    <source>
        <dbReference type="ARBA" id="ARBA00009213"/>
    </source>
</evidence>
<gene>
    <name evidence="6" type="ORF">HNR68_004770</name>
</gene>
<dbReference type="PROSITE" id="PS51186">
    <property type="entry name" value="GNAT"/>
    <property type="match status" value="1"/>
</dbReference>
<evidence type="ECO:0000256" key="3">
    <source>
        <dbReference type="ARBA" id="ARBA00023315"/>
    </source>
</evidence>
<feature type="active site" description="Proton donor" evidence="4">
    <location>
        <position position="123"/>
    </location>
</feature>
<dbReference type="CDD" id="cd04301">
    <property type="entry name" value="NAT_SF"/>
    <property type="match status" value="1"/>
</dbReference>
<dbReference type="Pfam" id="PF13527">
    <property type="entry name" value="Acetyltransf_9"/>
    <property type="match status" value="1"/>
</dbReference>
<feature type="domain" description="N-acetyltransferase" evidence="5">
    <location>
        <begin position="4"/>
        <end position="155"/>
    </location>
</feature>